<name>A0ABD3DYD1_9LAMI</name>
<proteinExistence type="predicted"/>
<evidence type="ECO:0000313" key="2">
    <source>
        <dbReference type="EMBL" id="KAL3646801.1"/>
    </source>
</evidence>
<comment type="caution">
    <text evidence="2">The sequence shown here is derived from an EMBL/GenBank/DDBJ whole genome shotgun (WGS) entry which is preliminary data.</text>
</comment>
<sequence length="77" mass="8736">MMWRHIIRHISRHIIIIINPISPSPPSEITGRALSSSSPPSHHHHHQVVIIITTKSSSSSPPSQPGHRQNQSNFWRN</sequence>
<organism evidence="2 3">
    <name type="scientific">Castilleja foliolosa</name>
    <dbReference type="NCBI Taxonomy" id="1961234"/>
    <lineage>
        <taxon>Eukaryota</taxon>
        <taxon>Viridiplantae</taxon>
        <taxon>Streptophyta</taxon>
        <taxon>Embryophyta</taxon>
        <taxon>Tracheophyta</taxon>
        <taxon>Spermatophyta</taxon>
        <taxon>Magnoliopsida</taxon>
        <taxon>eudicotyledons</taxon>
        <taxon>Gunneridae</taxon>
        <taxon>Pentapetalae</taxon>
        <taxon>asterids</taxon>
        <taxon>lamiids</taxon>
        <taxon>Lamiales</taxon>
        <taxon>Orobanchaceae</taxon>
        <taxon>Pedicularideae</taxon>
        <taxon>Castillejinae</taxon>
        <taxon>Castilleja</taxon>
    </lineage>
</organism>
<feature type="region of interest" description="Disordered" evidence="1">
    <location>
        <begin position="21"/>
        <end position="77"/>
    </location>
</feature>
<dbReference type="AlphaFoldDB" id="A0ABD3DYD1"/>
<evidence type="ECO:0000256" key="1">
    <source>
        <dbReference type="SAM" id="MobiDB-lite"/>
    </source>
</evidence>
<dbReference type="Proteomes" id="UP001632038">
    <property type="component" value="Unassembled WGS sequence"/>
</dbReference>
<feature type="compositionally biased region" description="Polar residues" evidence="1">
    <location>
        <begin position="66"/>
        <end position="77"/>
    </location>
</feature>
<evidence type="ECO:0000313" key="3">
    <source>
        <dbReference type="Proteomes" id="UP001632038"/>
    </source>
</evidence>
<reference evidence="3" key="1">
    <citation type="journal article" date="2024" name="IScience">
        <title>Strigolactones Initiate the Formation of Haustorium-like Structures in Castilleja.</title>
        <authorList>
            <person name="Buerger M."/>
            <person name="Peterson D."/>
            <person name="Chory J."/>
        </authorList>
    </citation>
    <scope>NUCLEOTIDE SEQUENCE [LARGE SCALE GENOMIC DNA]</scope>
</reference>
<keyword evidence="3" id="KW-1185">Reference proteome</keyword>
<dbReference type="EMBL" id="JAVIJP010000011">
    <property type="protein sequence ID" value="KAL3646801.1"/>
    <property type="molecule type" value="Genomic_DNA"/>
</dbReference>
<accession>A0ABD3DYD1</accession>
<protein>
    <submittedName>
        <fullName evidence="2">Uncharacterized protein</fullName>
    </submittedName>
</protein>
<gene>
    <name evidence="2" type="ORF">CASFOL_009345</name>
</gene>